<reference evidence="2 3" key="1">
    <citation type="submission" date="2021-03" db="EMBL/GenBank/DDBJ databases">
        <title>Flavobacterium kribbensis sp. nov, an endophytic bacteria, isolated from soybean.</title>
        <authorList>
            <person name="Lee J."/>
            <person name="Seo J."/>
        </authorList>
    </citation>
    <scope>NUCLEOTIDE SEQUENCE [LARGE SCALE GENOMIC DNA]</scope>
    <source>
        <strain evidence="2 3">BB8</strain>
    </source>
</reference>
<gene>
    <name evidence="2" type="ORF">J0383_13130</name>
</gene>
<feature type="transmembrane region" description="Helical" evidence="1">
    <location>
        <begin position="38"/>
        <end position="57"/>
    </location>
</feature>
<keyword evidence="3" id="KW-1185">Reference proteome</keyword>
<dbReference type="RefSeq" id="WP_207294499.1">
    <property type="nucleotide sequence ID" value="NZ_CP071448.1"/>
</dbReference>
<proteinExistence type="predicted"/>
<evidence type="ECO:0000313" key="2">
    <source>
        <dbReference type="EMBL" id="QSW87240.1"/>
    </source>
</evidence>
<accession>A0ABX7Q884</accession>
<evidence type="ECO:0000256" key="1">
    <source>
        <dbReference type="SAM" id="Phobius"/>
    </source>
</evidence>
<keyword evidence="1" id="KW-1133">Transmembrane helix</keyword>
<sequence>MNKDAMKLIRKMVEKNPDLNNSKRYDSFNKSVEFQQKMVMPIMLTLFQVLMIISPALQKAIAR</sequence>
<keyword evidence="1" id="KW-0472">Membrane</keyword>
<dbReference type="Proteomes" id="UP000663440">
    <property type="component" value="Chromosome"/>
</dbReference>
<organism evidence="2 3">
    <name type="scientific">Flavobacterium endoglycinae</name>
    <dbReference type="NCBI Taxonomy" id="2816357"/>
    <lineage>
        <taxon>Bacteria</taxon>
        <taxon>Pseudomonadati</taxon>
        <taxon>Bacteroidota</taxon>
        <taxon>Flavobacteriia</taxon>
        <taxon>Flavobacteriales</taxon>
        <taxon>Flavobacteriaceae</taxon>
        <taxon>Flavobacterium</taxon>
    </lineage>
</organism>
<protein>
    <submittedName>
        <fullName evidence="2">Uncharacterized protein</fullName>
    </submittedName>
</protein>
<evidence type="ECO:0000313" key="3">
    <source>
        <dbReference type="Proteomes" id="UP000663440"/>
    </source>
</evidence>
<dbReference type="EMBL" id="CP071448">
    <property type="protein sequence ID" value="QSW87240.1"/>
    <property type="molecule type" value="Genomic_DNA"/>
</dbReference>
<keyword evidence="1" id="KW-0812">Transmembrane</keyword>
<name>A0ABX7Q884_9FLAO</name>